<evidence type="ECO:0000256" key="1">
    <source>
        <dbReference type="ARBA" id="ARBA00012513"/>
    </source>
</evidence>
<dbReference type="FunFam" id="3.30.200.20:FF:000306">
    <property type="entry name" value="IKS protein kinase"/>
    <property type="match status" value="1"/>
</dbReference>
<dbReference type="InterPro" id="IPR008271">
    <property type="entry name" value="Ser/Thr_kinase_AS"/>
</dbReference>
<evidence type="ECO:0000256" key="8">
    <source>
        <dbReference type="ARBA" id="ARBA00047899"/>
    </source>
</evidence>
<dbReference type="PANTHER" id="PTHR11042:SF138">
    <property type="entry name" value="SERINE_THREONINE-PROTEIN KINASE IKS1-RELATED"/>
    <property type="match status" value="1"/>
</dbReference>
<keyword evidence="5 12" id="KW-0418">Kinase</keyword>
<dbReference type="Gene3D" id="1.10.510.10">
    <property type="entry name" value="Transferase(Phosphotransferase) domain 1"/>
    <property type="match status" value="1"/>
</dbReference>
<feature type="region of interest" description="Disordered" evidence="10">
    <location>
        <begin position="1"/>
        <end position="71"/>
    </location>
</feature>
<sequence length="903" mass="100632">MEDHHRTPESSQSSSNPSSSTSTSTTVLIPAKRYHRYPTRSTSDTAISTSSSQPSPSISISAPTTLDTSTYLPPRFRRKAAIPLPFNAADFDNPCSQYDSVYAEPGRQMVTDDVVDLRDTNSAMTVTTMSRARSRSYDDRLDGRGRRARTGNMMGSERMNPDGDAGMSAEHFELVPYSNEWTVILRNDSKGELVLYNAESRAVSVQRMPRRTHMHVGIELSRLRLSLSEFPYLIVAILFVMLKHPILQQMSNPDICLLCRRPFDASNNAESSQPTFMDVNYFRLLAHVTHSPVPSRSTSPTSSPLPSRSTSPTGSTRPSTPTSSVPTSATPASSTASGGFRAHLNVKALNQGYYERFFVEGRKLGRGFRGSVFLCQHILDQVYLGEYAIKKVAVGDNHAWLVRMLREVHLLEKLHHPNIVDYKHAWLEEHKLTQFGPQVPCLFILMECANGGNLEEYIETPPITIPTATSTPTTSSVPPEFRAKNRARLLRRQDAPSPAASLRVDRRWLALGEVWSLFLDTCEGLAHLHRHNIVHRDLKPPNLLLNWEDGIRLGRTPRVLISDFGECEVLDELTDRDRTGATGTLEFMAPELVKVDERGKYLRDFSPKSDMWSLGMVLYYLCYSVLPYRQVEDVEELKEEILAFHGVTFPSPGPTERTDIPQILKELMRALLSPNPAKRPSCDEILSKVRHMRPAPAGGRFAEGEAEQAVPATGPGVGVGVIVEEVVSGARDVEGRREKEEEGTIVTRERSGPMIERIPSEVAIAAMIAGEVGADIDADAPMEIDGREEGGKVEMMIGKRRAVDAAVPASTLRKRRKNEERVTKGEEKEETDGEGAGLDYMAVEQERRNDEHERDGDARHVSLSLSFIPASIEMRILTNPLFQPSPTRPHQTPPPRPRPHRPS</sequence>
<comment type="caution">
    <text evidence="12">The sequence shown here is derived from an EMBL/GenBank/DDBJ whole genome shotgun (WGS) entry which is preliminary data.</text>
</comment>
<comment type="catalytic activity">
    <reaction evidence="8">
        <text>L-threonyl-[protein] + ATP = O-phospho-L-threonyl-[protein] + ADP + H(+)</text>
        <dbReference type="Rhea" id="RHEA:46608"/>
        <dbReference type="Rhea" id="RHEA-COMP:11060"/>
        <dbReference type="Rhea" id="RHEA-COMP:11605"/>
        <dbReference type="ChEBI" id="CHEBI:15378"/>
        <dbReference type="ChEBI" id="CHEBI:30013"/>
        <dbReference type="ChEBI" id="CHEBI:30616"/>
        <dbReference type="ChEBI" id="CHEBI:61977"/>
        <dbReference type="ChEBI" id="CHEBI:456216"/>
        <dbReference type="EC" id="2.7.11.1"/>
    </reaction>
</comment>
<evidence type="ECO:0000256" key="2">
    <source>
        <dbReference type="ARBA" id="ARBA00022527"/>
    </source>
</evidence>
<proteinExistence type="inferred from homology"/>
<evidence type="ECO:0000259" key="11">
    <source>
        <dbReference type="PROSITE" id="PS50011"/>
    </source>
</evidence>
<dbReference type="SMART" id="SM00220">
    <property type="entry name" value="S_TKc"/>
    <property type="match status" value="1"/>
</dbReference>
<dbReference type="Pfam" id="PF07714">
    <property type="entry name" value="PK_Tyr_Ser-Thr"/>
    <property type="match status" value="1"/>
</dbReference>
<accession>A0A433QMB7</accession>
<dbReference type="AlphaFoldDB" id="A0A433QMB7"/>
<dbReference type="InterPro" id="IPR000719">
    <property type="entry name" value="Prot_kinase_dom"/>
</dbReference>
<comment type="catalytic activity">
    <reaction evidence="9">
        <text>L-seryl-[protein] + ATP = O-phospho-L-seryl-[protein] + ADP + H(+)</text>
        <dbReference type="Rhea" id="RHEA:17989"/>
        <dbReference type="Rhea" id="RHEA-COMP:9863"/>
        <dbReference type="Rhea" id="RHEA-COMP:11604"/>
        <dbReference type="ChEBI" id="CHEBI:15378"/>
        <dbReference type="ChEBI" id="CHEBI:29999"/>
        <dbReference type="ChEBI" id="CHEBI:30616"/>
        <dbReference type="ChEBI" id="CHEBI:83421"/>
        <dbReference type="ChEBI" id="CHEBI:456216"/>
        <dbReference type="EC" id="2.7.11.1"/>
    </reaction>
</comment>
<dbReference type="InterPro" id="IPR011009">
    <property type="entry name" value="Kinase-like_dom_sf"/>
</dbReference>
<keyword evidence="2" id="KW-0723">Serine/threonine-protein kinase</keyword>
<dbReference type="GO" id="GO:0004674">
    <property type="term" value="F:protein serine/threonine kinase activity"/>
    <property type="evidence" value="ECO:0007669"/>
    <property type="project" value="UniProtKB-KW"/>
</dbReference>
<dbReference type="PROSITE" id="PS00108">
    <property type="entry name" value="PROTEIN_KINASE_ST"/>
    <property type="match status" value="1"/>
</dbReference>
<evidence type="ECO:0000256" key="4">
    <source>
        <dbReference type="ARBA" id="ARBA00022741"/>
    </source>
</evidence>
<dbReference type="GO" id="GO:0005524">
    <property type="term" value="F:ATP binding"/>
    <property type="evidence" value="ECO:0007669"/>
    <property type="project" value="UniProtKB-KW"/>
</dbReference>
<evidence type="ECO:0000313" key="12">
    <source>
        <dbReference type="EMBL" id="RUS30908.1"/>
    </source>
</evidence>
<evidence type="ECO:0000256" key="10">
    <source>
        <dbReference type="SAM" id="MobiDB-lite"/>
    </source>
</evidence>
<feature type="region of interest" description="Disordered" evidence="10">
    <location>
        <begin position="291"/>
        <end position="337"/>
    </location>
</feature>
<dbReference type="GO" id="GO:0005634">
    <property type="term" value="C:nucleus"/>
    <property type="evidence" value="ECO:0007669"/>
    <property type="project" value="TreeGrafter"/>
</dbReference>
<dbReference type="PROSITE" id="PS50011">
    <property type="entry name" value="PROTEIN_KINASE_DOM"/>
    <property type="match status" value="1"/>
</dbReference>
<dbReference type="EC" id="2.7.11.1" evidence="1"/>
<evidence type="ECO:0000256" key="9">
    <source>
        <dbReference type="ARBA" id="ARBA00048679"/>
    </source>
</evidence>
<feature type="compositionally biased region" description="Basic and acidic residues" evidence="10">
    <location>
        <begin position="817"/>
        <end position="827"/>
    </location>
</feature>
<feature type="compositionally biased region" description="Low complexity" evidence="10">
    <location>
        <begin position="10"/>
        <end position="26"/>
    </location>
</feature>
<evidence type="ECO:0000256" key="6">
    <source>
        <dbReference type="ARBA" id="ARBA00022840"/>
    </source>
</evidence>
<protein>
    <recommendedName>
        <fullName evidence="1">non-specific serine/threonine protein kinase</fullName>
        <ecNumber evidence="1">2.7.11.1</ecNumber>
    </recommendedName>
</protein>
<feature type="compositionally biased region" description="Basic and acidic residues" evidence="10">
    <location>
        <begin position="135"/>
        <end position="145"/>
    </location>
</feature>
<name>A0A433QMB7_9FUNG</name>
<keyword evidence="13" id="KW-1185">Reference proteome</keyword>
<feature type="region of interest" description="Disordered" evidence="10">
    <location>
        <begin position="809"/>
        <end position="839"/>
    </location>
</feature>
<evidence type="ECO:0000256" key="7">
    <source>
        <dbReference type="ARBA" id="ARBA00037982"/>
    </source>
</evidence>
<keyword evidence="3" id="KW-0808">Transferase</keyword>
<keyword evidence="6" id="KW-0067">ATP-binding</keyword>
<feature type="region of interest" description="Disordered" evidence="10">
    <location>
        <begin position="878"/>
        <end position="903"/>
    </location>
</feature>
<evidence type="ECO:0000256" key="5">
    <source>
        <dbReference type="ARBA" id="ARBA00022777"/>
    </source>
</evidence>
<dbReference type="SUPFAM" id="SSF56112">
    <property type="entry name" value="Protein kinase-like (PK-like)"/>
    <property type="match status" value="1"/>
</dbReference>
<dbReference type="InterPro" id="IPR050339">
    <property type="entry name" value="CC_SR_Kinase"/>
</dbReference>
<dbReference type="GO" id="GO:0005737">
    <property type="term" value="C:cytoplasm"/>
    <property type="evidence" value="ECO:0007669"/>
    <property type="project" value="TreeGrafter"/>
</dbReference>
<reference evidence="12 13" key="1">
    <citation type="journal article" date="2018" name="New Phytol.">
        <title>Phylogenomics of Endogonaceae and evolution of mycorrhizas within Mucoromycota.</title>
        <authorList>
            <person name="Chang Y."/>
            <person name="Desiro A."/>
            <person name="Na H."/>
            <person name="Sandor L."/>
            <person name="Lipzen A."/>
            <person name="Clum A."/>
            <person name="Barry K."/>
            <person name="Grigoriev I.V."/>
            <person name="Martin F.M."/>
            <person name="Stajich J.E."/>
            <person name="Smith M.E."/>
            <person name="Bonito G."/>
            <person name="Spatafora J.W."/>
        </authorList>
    </citation>
    <scope>NUCLEOTIDE SEQUENCE [LARGE SCALE GENOMIC DNA]</scope>
    <source>
        <strain evidence="12 13">AD002</strain>
    </source>
</reference>
<feature type="region of interest" description="Disordered" evidence="10">
    <location>
        <begin position="129"/>
        <end position="160"/>
    </location>
</feature>
<feature type="compositionally biased region" description="Low complexity" evidence="10">
    <location>
        <begin position="41"/>
        <end position="65"/>
    </location>
</feature>
<dbReference type="Proteomes" id="UP000274822">
    <property type="component" value="Unassembled WGS sequence"/>
</dbReference>
<organism evidence="12 13">
    <name type="scientific">Jimgerdemannia flammicorona</name>
    <dbReference type="NCBI Taxonomy" id="994334"/>
    <lineage>
        <taxon>Eukaryota</taxon>
        <taxon>Fungi</taxon>
        <taxon>Fungi incertae sedis</taxon>
        <taxon>Mucoromycota</taxon>
        <taxon>Mucoromycotina</taxon>
        <taxon>Endogonomycetes</taxon>
        <taxon>Endogonales</taxon>
        <taxon>Endogonaceae</taxon>
        <taxon>Jimgerdemannia</taxon>
    </lineage>
</organism>
<evidence type="ECO:0000313" key="13">
    <source>
        <dbReference type="Proteomes" id="UP000274822"/>
    </source>
</evidence>
<comment type="similarity">
    <text evidence="7">Belongs to the protein kinase superfamily. Ser/Thr protein kinase family. GCN2 subfamily.</text>
</comment>
<dbReference type="PANTHER" id="PTHR11042">
    <property type="entry name" value="EUKARYOTIC TRANSLATION INITIATION FACTOR 2-ALPHA KINASE EIF2-ALPHA KINASE -RELATED"/>
    <property type="match status" value="1"/>
</dbReference>
<dbReference type="Gene3D" id="3.30.200.20">
    <property type="entry name" value="Phosphorylase Kinase, domain 1"/>
    <property type="match status" value="1"/>
</dbReference>
<dbReference type="EMBL" id="RBNJ01003453">
    <property type="protein sequence ID" value="RUS30908.1"/>
    <property type="molecule type" value="Genomic_DNA"/>
</dbReference>
<keyword evidence="4" id="KW-0547">Nucleotide-binding</keyword>
<dbReference type="InterPro" id="IPR001245">
    <property type="entry name" value="Ser-Thr/Tyr_kinase_cat_dom"/>
</dbReference>
<evidence type="ECO:0000256" key="3">
    <source>
        <dbReference type="ARBA" id="ARBA00022679"/>
    </source>
</evidence>
<gene>
    <name evidence="12" type="ORF">BC938DRAFT_478783</name>
</gene>
<feature type="domain" description="Protein kinase" evidence="11">
    <location>
        <begin position="358"/>
        <end position="694"/>
    </location>
</feature>